<name>A0ABX0Q6Q6_9GAMM</name>
<keyword evidence="2" id="KW-0378">Hydrolase</keyword>
<evidence type="ECO:0000256" key="2">
    <source>
        <dbReference type="ARBA" id="ARBA00022801"/>
    </source>
</evidence>
<proteinExistence type="inferred from homology"/>
<keyword evidence="1" id="KW-0479">Metal-binding</keyword>
<dbReference type="RefSeq" id="WP_167128290.1">
    <property type="nucleotide sequence ID" value="NZ_JAAQQR010000007.1"/>
</dbReference>
<dbReference type="InterPro" id="IPR023696">
    <property type="entry name" value="Ureohydrolase_dom_sf"/>
</dbReference>
<protein>
    <submittedName>
        <fullName evidence="4">Arginase family protein</fullName>
    </submittedName>
</protein>
<evidence type="ECO:0000313" key="5">
    <source>
        <dbReference type="Proteomes" id="UP001429601"/>
    </source>
</evidence>
<dbReference type="Proteomes" id="UP001429601">
    <property type="component" value="Unassembled WGS sequence"/>
</dbReference>
<comment type="similarity">
    <text evidence="3">Belongs to the arginase family.</text>
</comment>
<evidence type="ECO:0000256" key="1">
    <source>
        <dbReference type="ARBA" id="ARBA00022723"/>
    </source>
</evidence>
<dbReference type="PROSITE" id="PS51409">
    <property type="entry name" value="ARGINASE_2"/>
    <property type="match status" value="1"/>
</dbReference>
<dbReference type="InterPro" id="IPR006035">
    <property type="entry name" value="Ureohydrolase"/>
</dbReference>
<accession>A0ABX0Q6Q6</accession>
<dbReference type="PANTHER" id="PTHR11358:SF26">
    <property type="entry name" value="GUANIDINO ACID HYDROLASE, MITOCHONDRIAL"/>
    <property type="match status" value="1"/>
</dbReference>
<dbReference type="Pfam" id="PF00491">
    <property type="entry name" value="Arginase"/>
    <property type="match status" value="1"/>
</dbReference>
<gene>
    <name evidence="4" type="ORF">HBF26_15175</name>
</gene>
<organism evidence="4 5">
    <name type="scientific">Luteibacter jiangsuensis</name>
    <dbReference type="NCBI Taxonomy" id="637577"/>
    <lineage>
        <taxon>Bacteria</taxon>
        <taxon>Pseudomonadati</taxon>
        <taxon>Pseudomonadota</taxon>
        <taxon>Gammaproteobacteria</taxon>
        <taxon>Lysobacterales</taxon>
        <taxon>Rhodanobacteraceae</taxon>
        <taxon>Luteibacter</taxon>
    </lineage>
</organism>
<sequence>MSQCDVSERPASESVAERRYVVAPHLMLEAHDDAHAVVVNTATGARAKVSITAFRMLSRFDVPRTVSDVFGRSDEGRAASRVRALVEHGLLWDAEAKRAAAKPRRRPSPFRFCNAPSYSASGAVADVVVLGVPYDLGGSDNGRDGPLAIRQKSLDYTYMVDFDTRQPAGWFDAGAGVRILEGVRIADADDIPWIHGEPQHVVFERVVETLDELLPPHGVPLVLAGDASVSHAVAACCAGRHPLSVVHFAAEGAAAEREGEAVTVRDVARAMIHVAGVHSVVTAGLREASGYALPPGISEVGATRLRAGDPGDLVAELPSAEHVLLSIDMSVVDVSTPPSGKGMSLREVSDAIHTIGGRHRIVGVVVSGLDPSLPMGHVAAIGACNLALQALHVATLRRVA</sequence>
<dbReference type="SUPFAM" id="SSF52768">
    <property type="entry name" value="Arginase/deacetylase"/>
    <property type="match status" value="1"/>
</dbReference>
<comment type="caution">
    <text evidence="4">The sequence shown here is derived from an EMBL/GenBank/DDBJ whole genome shotgun (WGS) entry which is preliminary data.</text>
</comment>
<keyword evidence="5" id="KW-1185">Reference proteome</keyword>
<dbReference type="EMBL" id="JAAQQR010000007">
    <property type="protein sequence ID" value="NID06235.1"/>
    <property type="molecule type" value="Genomic_DNA"/>
</dbReference>
<reference evidence="4 5" key="1">
    <citation type="journal article" date="2011" name="Curr. Microbiol.">
        <title>Luteibacter jiangsuensis sp. nov.: a methamidophos-degrading bacterium isolated from a methamidophos-manufacturing factory.</title>
        <authorList>
            <person name="Wang L."/>
            <person name="Wang G.L."/>
            <person name="Li S.P."/>
            <person name="Jiang J.D."/>
        </authorList>
    </citation>
    <scope>NUCLEOTIDE SEQUENCE [LARGE SCALE GENOMIC DNA]</scope>
    <source>
        <strain evidence="4 5">CGMCC 1.10133</strain>
    </source>
</reference>
<evidence type="ECO:0000256" key="3">
    <source>
        <dbReference type="PROSITE-ProRule" id="PRU00742"/>
    </source>
</evidence>
<dbReference type="PANTHER" id="PTHR11358">
    <property type="entry name" value="ARGINASE/AGMATINASE"/>
    <property type="match status" value="1"/>
</dbReference>
<dbReference type="Gene3D" id="3.40.800.10">
    <property type="entry name" value="Ureohydrolase domain"/>
    <property type="match status" value="1"/>
</dbReference>
<evidence type="ECO:0000313" key="4">
    <source>
        <dbReference type="EMBL" id="NID06235.1"/>
    </source>
</evidence>